<dbReference type="EMBL" id="ML119690">
    <property type="protein sequence ID" value="RPA80242.1"/>
    <property type="molecule type" value="Genomic_DNA"/>
</dbReference>
<feature type="compositionally biased region" description="Low complexity" evidence="1">
    <location>
        <begin position="1"/>
        <end position="20"/>
    </location>
</feature>
<sequence length="174" mass="19739">MATTTTPSSLISSAPSSSSSVPGLPRQLPPTYQAFLDRCAKPTPFSLGIRLGASKIPEKLHDFLQLCEQEDELIAYDKVLYDTNLEEFIEVQGVSEFFVMMYKFLPDAGVPGGLDTVEDVMRHWVEYVIVFVNRDGYLCEYQFDEGGEEYPLKWEYTTDCYLRAISVLGYGLYR</sequence>
<dbReference type="Proteomes" id="UP000275078">
    <property type="component" value="Unassembled WGS sequence"/>
</dbReference>
<evidence type="ECO:0000313" key="2">
    <source>
        <dbReference type="EMBL" id="RPA80242.1"/>
    </source>
</evidence>
<reference evidence="2 3" key="1">
    <citation type="journal article" date="2018" name="Nat. Ecol. Evol.">
        <title>Pezizomycetes genomes reveal the molecular basis of ectomycorrhizal truffle lifestyle.</title>
        <authorList>
            <person name="Murat C."/>
            <person name="Payen T."/>
            <person name="Noel B."/>
            <person name="Kuo A."/>
            <person name="Morin E."/>
            <person name="Chen J."/>
            <person name="Kohler A."/>
            <person name="Krizsan K."/>
            <person name="Balestrini R."/>
            <person name="Da Silva C."/>
            <person name="Montanini B."/>
            <person name="Hainaut M."/>
            <person name="Levati E."/>
            <person name="Barry K.W."/>
            <person name="Belfiori B."/>
            <person name="Cichocki N."/>
            <person name="Clum A."/>
            <person name="Dockter R.B."/>
            <person name="Fauchery L."/>
            <person name="Guy J."/>
            <person name="Iotti M."/>
            <person name="Le Tacon F."/>
            <person name="Lindquist E.A."/>
            <person name="Lipzen A."/>
            <person name="Malagnac F."/>
            <person name="Mello A."/>
            <person name="Molinier V."/>
            <person name="Miyauchi S."/>
            <person name="Poulain J."/>
            <person name="Riccioni C."/>
            <person name="Rubini A."/>
            <person name="Sitrit Y."/>
            <person name="Splivallo R."/>
            <person name="Traeger S."/>
            <person name="Wang M."/>
            <person name="Zifcakova L."/>
            <person name="Wipf D."/>
            <person name="Zambonelli A."/>
            <person name="Paolocci F."/>
            <person name="Nowrousian M."/>
            <person name="Ottonello S."/>
            <person name="Baldrian P."/>
            <person name="Spatafora J.W."/>
            <person name="Henrissat B."/>
            <person name="Nagy L.G."/>
            <person name="Aury J.M."/>
            <person name="Wincker P."/>
            <person name="Grigoriev I.V."/>
            <person name="Bonfante P."/>
            <person name="Martin F.M."/>
        </authorList>
    </citation>
    <scope>NUCLEOTIDE SEQUENCE [LARGE SCALE GENOMIC DNA]</scope>
    <source>
        <strain evidence="2 3">RN42</strain>
    </source>
</reference>
<gene>
    <name evidence="2" type="ORF">BJ508DRAFT_307626</name>
</gene>
<proteinExistence type="predicted"/>
<evidence type="ECO:0000256" key="1">
    <source>
        <dbReference type="SAM" id="MobiDB-lite"/>
    </source>
</evidence>
<protein>
    <submittedName>
        <fullName evidence="2">Uncharacterized protein</fullName>
    </submittedName>
</protein>
<dbReference type="AlphaFoldDB" id="A0A3N4I2B9"/>
<keyword evidence="3" id="KW-1185">Reference proteome</keyword>
<organism evidence="2 3">
    <name type="scientific">Ascobolus immersus RN42</name>
    <dbReference type="NCBI Taxonomy" id="1160509"/>
    <lineage>
        <taxon>Eukaryota</taxon>
        <taxon>Fungi</taxon>
        <taxon>Dikarya</taxon>
        <taxon>Ascomycota</taxon>
        <taxon>Pezizomycotina</taxon>
        <taxon>Pezizomycetes</taxon>
        <taxon>Pezizales</taxon>
        <taxon>Ascobolaceae</taxon>
        <taxon>Ascobolus</taxon>
    </lineage>
</organism>
<evidence type="ECO:0000313" key="3">
    <source>
        <dbReference type="Proteomes" id="UP000275078"/>
    </source>
</evidence>
<name>A0A3N4I2B9_ASCIM</name>
<feature type="region of interest" description="Disordered" evidence="1">
    <location>
        <begin position="1"/>
        <end position="25"/>
    </location>
</feature>
<accession>A0A3N4I2B9</accession>